<gene>
    <name evidence="7" type="ORF">MONBRDRAFT_28020</name>
</gene>
<protein>
    <recommendedName>
        <fullName evidence="2">Structural maintenance of chromosomes protein 5</fullName>
    </recommendedName>
</protein>
<accession>A9V6Z1</accession>
<dbReference type="InterPro" id="IPR027417">
    <property type="entry name" value="P-loop_NTPase"/>
</dbReference>
<dbReference type="PANTHER" id="PTHR45916:SF1">
    <property type="entry name" value="STRUCTURAL MAINTENANCE OF CHROMOSOMES PROTEIN 5"/>
    <property type="match status" value="1"/>
</dbReference>
<evidence type="ECO:0000256" key="5">
    <source>
        <dbReference type="SAM" id="MobiDB-lite"/>
    </source>
</evidence>
<comment type="similarity">
    <text evidence="1">Belongs to the SMC family. SMC5 subfamily.</text>
</comment>
<dbReference type="EMBL" id="CH991564">
    <property type="protein sequence ID" value="EDQ86629.1"/>
    <property type="molecule type" value="Genomic_DNA"/>
</dbReference>
<dbReference type="eggNOG" id="KOG0979">
    <property type="taxonomic scope" value="Eukaryota"/>
</dbReference>
<dbReference type="KEGG" id="mbr:MONBRDRAFT_28020"/>
<dbReference type="OMA" id="GIRTEPF"/>
<dbReference type="GO" id="GO:0030915">
    <property type="term" value="C:Smc5-Smc6 complex"/>
    <property type="evidence" value="ECO:0000318"/>
    <property type="project" value="GO_Central"/>
</dbReference>
<organism evidence="7 8">
    <name type="scientific">Monosiga brevicollis</name>
    <name type="common">Choanoflagellate</name>
    <dbReference type="NCBI Taxonomy" id="81824"/>
    <lineage>
        <taxon>Eukaryota</taxon>
        <taxon>Choanoflagellata</taxon>
        <taxon>Craspedida</taxon>
        <taxon>Salpingoecidae</taxon>
        <taxon>Monosiga</taxon>
    </lineage>
</organism>
<dbReference type="GO" id="GO:0003697">
    <property type="term" value="F:single-stranded DNA binding"/>
    <property type="evidence" value="ECO:0000318"/>
    <property type="project" value="GO_Central"/>
</dbReference>
<evidence type="ECO:0000259" key="6">
    <source>
        <dbReference type="Pfam" id="PF02463"/>
    </source>
</evidence>
<evidence type="ECO:0000256" key="2">
    <source>
        <dbReference type="ARBA" id="ARBA00018687"/>
    </source>
</evidence>
<dbReference type="InterPro" id="IPR003395">
    <property type="entry name" value="RecF/RecN/SMC_N"/>
</dbReference>
<evidence type="ECO:0000256" key="4">
    <source>
        <dbReference type="SAM" id="Coils"/>
    </source>
</evidence>
<evidence type="ECO:0000256" key="3">
    <source>
        <dbReference type="ARBA" id="ARBA00023054"/>
    </source>
</evidence>
<sequence>MLSARRSRVPDETSDSEDNGAGSPVPLAKRAHHSSKSTVGAIRRIYMENFVTYSKVEFHVGPGLNVILGPNGSGKSTVICAICLCLAGKPELLGRATHYKQFIRTNEDRAVIEVELDMGKNAPLTVRRVMTIDRNNNGKASSNFSLNGRPATEEQGLTATSRFCSIKVKQKISALNIQMDNLCQFLPQDKVSEFSRMKPDELLVATETAIGGQKLREKHEKLAEDEQALNQEVNAYEIIHQEYQNGFQRNEQRRPEVEKAQHHRELSQDIFNHENKINFSEYNLLKQQVEALKKECKALEEQSSVARQQVELKEREARESEVIVNKERNKVEAKKSELAATFTKFNEASENLTACSSQLQEVIDEAAAKQKSLKTRQDKRDNLQATLVDLQKELEKASNQSGLQAQLEQVMRELHELKSQVIDLRGEAKQAEQNLRQATQAKQRASAQLERARDQSQRRQNEFFRLYPHLRDAVEWIKQNQSKFKDPIEGPLILALDVSNERAADVIEMTIGKPDQQAFVTTNTHDQQLLLTELRDKKKIPINVLNMDPREARQVDDRRRQQLSGLGFKFMSEHLRAPPATFAFLTTKYHMSEIPVTFDAANDRHVNGLISQGMCTATTARWICPFPQHSYTTLYVDRQNYRHKKSRFNSDYDMTDMIPIRPSTILRLQEDKEAVARLLLFVFVCSFDLVQEAEAMHATKDKDKRALSDKMKVFKTLEADIDAKESWLRSAEKSIRDLQGLLANLKSKAKTYCAQLPGLTAEVASISGTLRTGLCEISQVLMRFQVAHNQHKIIVAQLVECKQNYNTQVQDLPRRKKQIKDMKKEALRLLAVSVRQACVHKETTCLALLFCLAFNTCRSETHSDLHFIRLDRVLILAGSWTQQRNASGEINEAVVREFEQEKIRLDQLKKQTHDISIKFGEFFQQLEGCAGSVKLVKADSYKNWGIQIMVQFRAGEELAPLMHSHQSGGERSVSTMLYLMALQTQTQCPFRVVDEINQGMDDKNERRVFEQVMSVCSQAEASQYFLVTPKLLPNLQYNDKVTVHCVFSGTDMVNFDQWDLGRFCDVKRQLNL</sequence>
<dbReference type="Pfam" id="PF02463">
    <property type="entry name" value="SMC_N"/>
    <property type="match status" value="1"/>
</dbReference>
<dbReference type="AlphaFoldDB" id="A9V6Z1"/>
<evidence type="ECO:0000313" key="8">
    <source>
        <dbReference type="Proteomes" id="UP000001357"/>
    </source>
</evidence>
<name>A9V6Z1_MONBE</name>
<feature type="coiled-coil region" evidence="4">
    <location>
        <begin position="282"/>
        <end position="316"/>
    </location>
</feature>
<dbReference type="SUPFAM" id="SSF52540">
    <property type="entry name" value="P-loop containing nucleoside triphosphate hydrolases"/>
    <property type="match status" value="1"/>
</dbReference>
<evidence type="ECO:0000256" key="1">
    <source>
        <dbReference type="ARBA" id="ARBA00010171"/>
    </source>
</evidence>
<keyword evidence="3 4" id="KW-0175">Coiled coil</keyword>
<dbReference type="FunCoup" id="A9V6Z1">
    <property type="interactions" value="1374"/>
</dbReference>
<feature type="domain" description="RecF/RecN/SMC N-terminal" evidence="6">
    <location>
        <begin position="42"/>
        <end position="1028"/>
    </location>
</feature>
<feature type="compositionally biased region" description="Polar residues" evidence="5">
    <location>
        <begin position="432"/>
        <end position="446"/>
    </location>
</feature>
<dbReference type="Proteomes" id="UP000001357">
    <property type="component" value="Unassembled WGS sequence"/>
</dbReference>
<dbReference type="PANTHER" id="PTHR45916">
    <property type="entry name" value="STRUCTURAL MAINTENANCE OF CHROMOSOMES PROTEIN 5"/>
    <property type="match status" value="1"/>
</dbReference>
<reference evidence="7 8" key="1">
    <citation type="journal article" date="2008" name="Nature">
        <title>The genome of the choanoflagellate Monosiga brevicollis and the origin of metazoans.</title>
        <authorList>
            <consortium name="JGI Sequencing"/>
            <person name="King N."/>
            <person name="Westbrook M.J."/>
            <person name="Young S.L."/>
            <person name="Kuo A."/>
            <person name="Abedin M."/>
            <person name="Chapman J."/>
            <person name="Fairclough S."/>
            <person name="Hellsten U."/>
            <person name="Isogai Y."/>
            <person name="Letunic I."/>
            <person name="Marr M."/>
            <person name="Pincus D."/>
            <person name="Putnam N."/>
            <person name="Rokas A."/>
            <person name="Wright K.J."/>
            <person name="Zuzow R."/>
            <person name="Dirks W."/>
            <person name="Good M."/>
            <person name="Goodstein D."/>
            <person name="Lemons D."/>
            <person name="Li W."/>
            <person name="Lyons J.B."/>
            <person name="Morris A."/>
            <person name="Nichols S."/>
            <person name="Richter D.J."/>
            <person name="Salamov A."/>
            <person name="Bork P."/>
            <person name="Lim W.A."/>
            <person name="Manning G."/>
            <person name="Miller W.T."/>
            <person name="McGinnis W."/>
            <person name="Shapiro H."/>
            <person name="Tjian R."/>
            <person name="Grigoriev I.V."/>
            <person name="Rokhsar D."/>
        </authorList>
    </citation>
    <scope>NUCLEOTIDE SEQUENCE [LARGE SCALE GENOMIC DNA]</scope>
    <source>
        <strain evidence="8">MX1 / ATCC 50154</strain>
    </source>
</reference>
<keyword evidence="8" id="KW-1185">Reference proteome</keyword>
<evidence type="ECO:0000313" key="7">
    <source>
        <dbReference type="EMBL" id="EDQ86629.1"/>
    </source>
</evidence>
<dbReference type="GeneID" id="5893773"/>
<dbReference type="GO" id="GO:0000724">
    <property type="term" value="P:double-strand break repair via homologous recombination"/>
    <property type="evidence" value="ECO:0000318"/>
    <property type="project" value="GO_Central"/>
</dbReference>
<dbReference type="InParanoid" id="A9V6Z1"/>
<dbReference type="RefSeq" id="XP_001748465.1">
    <property type="nucleotide sequence ID" value="XM_001748413.1"/>
</dbReference>
<dbReference type="GO" id="GO:0005634">
    <property type="term" value="C:nucleus"/>
    <property type="evidence" value="ECO:0000318"/>
    <property type="project" value="GO_Central"/>
</dbReference>
<feature type="region of interest" description="Disordered" evidence="5">
    <location>
        <begin position="432"/>
        <end position="458"/>
    </location>
</feature>
<feature type="region of interest" description="Disordered" evidence="5">
    <location>
        <begin position="1"/>
        <end position="33"/>
    </location>
</feature>
<dbReference type="Gene3D" id="3.40.50.300">
    <property type="entry name" value="P-loop containing nucleotide triphosphate hydrolases"/>
    <property type="match status" value="2"/>
</dbReference>
<proteinExistence type="inferred from homology"/>
<dbReference type="STRING" id="81824.A9V6Z1"/>